<feature type="compositionally biased region" description="Pro residues" evidence="1">
    <location>
        <begin position="36"/>
        <end position="48"/>
    </location>
</feature>
<dbReference type="STRING" id="767452.AVL62_11205"/>
<keyword evidence="3" id="KW-1185">Reference proteome</keyword>
<evidence type="ECO:0000313" key="2">
    <source>
        <dbReference type="EMBL" id="KUG58460.1"/>
    </source>
</evidence>
<feature type="region of interest" description="Disordered" evidence="1">
    <location>
        <begin position="411"/>
        <end position="442"/>
    </location>
</feature>
<feature type="compositionally biased region" description="Pro residues" evidence="1">
    <location>
        <begin position="423"/>
        <end position="438"/>
    </location>
</feature>
<evidence type="ECO:0000313" key="3">
    <source>
        <dbReference type="Proteomes" id="UP000054837"/>
    </source>
</evidence>
<gene>
    <name evidence="2" type="ORF">AVL62_11205</name>
</gene>
<feature type="region of interest" description="Disordered" evidence="1">
    <location>
        <begin position="33"/>
        <end position="71"/>
    </location>
</feature>
<dbReference type="EMBL" id="LQBL01000003">
    <property type="protein sequence ID" value="KUG58460.1"/>
    <property type="molecule type" value="Genomic_DNA"/>
</dbReference>
<accession>A0A0W8IER2</accession>
<dbReference type="AlphaFoldDB" id="A0A0W8IER2"/>
<proteinExistence type="predicted"/>
<sequence length="747" mass="78578">MKPESVDAMARAALAVGAVDSGSPLESAAVLGTSPSPFPPPFAVPPPETHSHTGPTAPTTAETSTGTVTPLSSVDDHLARARALLSVIEGVTQTAARLDAALVLAARHQTAAIGRSLLVQRDVGSPEDLSTNQRLRWRARAKALSRHEIEAATGWGSGEVVDLVGLATAPREAAQPAIEAMATGVAPWRLARSFWRDCGALGADEAAHVAEVLFGTDAEQCAPERLDPDGALSEAPWFHREFRAALRREVTRVRSTDPVAARAEREAALASRSMGVTIDENGTGTVTMLGSALQVTAIADRVDQAARRARATGDERTLAQLRTDIGLSLMLHGTVLPPDATTSRPPRPVATSASASASASATASEHAPAPADDATTTTGLRWTPDLVQILSGMPSATLQVVVPYAAIHGGPPQPATASHEHAPPQPGPLVAPVDPPVTPADSTSADELLLVGQVLGAHSASISADQIHDLAVLPGTVLERILIDPADGRCVERTLERYRPDAAMRDQILAADVTCRAPGCQVHAAACQLDHVIEHGTAGGITAETNLAPLHVGHHHPKTLKAWDCSLAENRDMTWTSLLGRLYRTRSHDYRQYAHLVTDAVDRVHDAATSDPADRLPQIDREILLTLAFRAAGEGLQAGDDTVEPDEARFGGWGFVSLTHTDERGMRRSGPSGALLAERAAAQAVSQDLSNSTAVEDRAPSSSQGRAADPSPGRAADPSPDRAADPSPDRRRRSAERPRRDEGPPPF</sequence>
<evidence type="ECO:0008006" key="4">
    <source>
        <dbReference type="Google" id="ProtNLM"/>
    </source>
</evidence>
<feature type="region of interest" description="Disordered" evidence="1">
    <location>
        <begin position="683"/>
        <end position="747"/>
    </location>
</feature>
<protein>
    <recommendedName>
        <fullName evidence="4">DUF222 domain-containing protein</fullName>
    </recommendedName>
</protein>
<feature type="compositionally biased region" description="Polar residues" evidence="1">
    <location>
        <begin position="685"/>
        <end position="705"/>
    </location>
</feature>
<feature type="compositionally biased region" description="Low complexity" evidence="1">
    <location>
        <begin position="349"/>
        <end position="378"/>
    </location>
</feature>
<dbReference type="Proteomes" id="UP000054837">
    <property type="component" value="Unassembled WGS sequence"/>
</dbReference>
<feature type="region of interest" description="Disordered" evidence="1">
    <location>
        <begin position="336"/>
        <end position="378"/>
    </location>
</feature>
<comment type="caution">
    <text evidence="2">The sequence shown here is derived from an EMBL/GenBank/DDBJ whole genome shotgun (WGS) entry which is preliminary data.</text>
</comment>
<feature type="compositionally biased region" description="Low complexity" evidence="1">
    <location>
        <begin position="53"/>
        <end position="70"/>
    </location>
</feature>
<name>A0A0W8IER2_9MICO</name>
<dbReference type="InterPro" id="IPR003615">
    <property type="entry name" value="HNH_nuc"/>
</dbReference>
<organism evidence="2 3">
    <name type="scientific">Serinicoccus chungangensis</name>
    <dbReference type="NCBI Taxonomy" id="767452"/>
    <lineage>
        <taxon>Bacteria</taxon>
        <taxon>Bacillati</taxon>
        <taxon>Actinomycetota</taxon>
        <taxon>Actinomycetes</taxon>
        <taxon>Micrococcales</taxon>
        <taxon>Ornithinimicrobiaceae</taxon>
        <taxon>Serinicoccus</taxon>
    </lineage>
</organism>
<evidence type="ECO:0000256" key="1">
    <source>
        <dbReference type="SAM" id="MobiDB-lite"/>
    </source>
</evidence>
<dbReference type="CDD" id="cd00085">
    <property type="entry name" value="HNHc"/>
    <property type="match status" value="1"/>
</dbReference>
<reference evidence="2 3" key="1">
    <citation type="submission" date="2015-12" db="EMBL/GenBank/DDBJ databases">
        <title>Serinicoccus chungangenesis strain CD08_5 genome sequencing and assembly.</title>
        <authorList>
            <person name="Chander A.M."/>
            <person name="Kaur G."/>
            <person name="Nair G.R."/>
            <person name="Dhawan D.K."/>
            <person name="Kochhar R.K."/>
            <person name="Mayilraj S."/>
            <person name="Bhadada S.K."/>
        </authorList>
    </citation>
    <scope>NUCLEOTIDE SEQUENCE [LARGE SCALE GENOMIC DNA]</scope>
    <source>
        <strain evidence="2 3">CD08_5</strain>
    </source>
</reference>
<feature type="compositionally biased region" description="Basic and acidic residues" evidence="1">
    <location>
        <begin position="719"/>
        <end position="747"/>
    </location>
</feature>